<dbReference type="GeneTree" id="ENSGT00390000007701"/>
<name>A0A5F8GYD5_MONDO</name>
<evidence type="ECO:0008006" key="4">
    <source>
        <dbReference type="Google" id="ProtNLM"/>
    </source>
</evidence>
<evidence type="ECO:0000313" key="2">
    <source>
        <dbReference type="Ensembl" id="ENSMODP00000052374.1"/>
    </source>
</evidence>
<sequence>MLSGRGRGPLQTVQHRSQDLWQQVGHLLSESQLKGALDVNKRRDIFQRCIQLKSEIAENRKALKNLNKGDEPAPVGNYNQRKEDEENILEKLTKQLQELASTISGENITQYPFFFLLHPRGLSLRNTIEAEEGVV</sequence>
<dbReference type="Bgee" id="ENSMODG00000048866">
    <property type="expression patterns" value="Expressed in extraembryonic membrane and 15 other cell types or tissues"/>
</dbReference>
<reference evidence="2" key="3">
    <citation type="submission" date="2025-09" db="UniProtKB">
        <authorList>
            <consortium name="Ensembl"/>
        </authorList>
    </citation>
    <scope>IDENTIFICATION</scope>
</reference>
<keyword evidence="1" id="KW-0175">Coiled coil</keyword>
<dbReference type="OMA" id="NVTEYEP"/>
<organism evidence="2 3">
    <name type="scientific">Monodelphis domestica</name>
    <name type="common">Gray short-tailed opossum</name>
    <dbReference type="NCBI Taxonomy" id="13616"/>
    <lineage>
        <taxon>Eukaryota</taxon>
        <taxon>Metazoa</taxon>
        <taxon>Chordata</taxon>
        <taxon>Craniata</taxon>
        <taxon>Vertebrata</taxon>
        <taxon>Euteleostomi</taxon>
        <taxon>Mammalia</taxon>
        <taxon>Metatheria</taxon>
        <taxon>Didelphimorphia</taxon>
        <taxon>Didelphidae</taxon>
        <taxon>Monodelphis</taxon>
    </lineage>
</organism>
<dbReference type="InParanoid" id="A0A5F8GYD5"/>
<dbReference type="InterPro" id="IPR039687">
    <property type="entry name" value="NPHP1"/>
</dbReference>
<dbReference type="AlphaFoldDB" id="A0A5F8GYD5"/>
<dbReference type="STRING" id="13616.ENSMODP00000052374"/>
<dbReference type="Proteomes" id="UP000002280">
    <property type="component" value="Chromosome 7"/>
</dbReference>
<keyword evidence="3" id="KW-1185">Reference proteome</keyword>
<proteinExistence type="predicted"/>
<dbReference type="PANTHER" id="PTHR15176:SF1">
    <property type="entry name" value="NEPHROCYSTIN-1"/>
    <property type="match status" value="1"/>
</dbReference>
<feature type="coiled-coil region" evidence="1">
    <location>
        <begin position="75"/>
        <end position="102"/>
    </location>
</feature>
<reference evidence="2" key="2">
    <citation type="submission" date="2025-08" db="UniProtKB">
        <authorList>
            <consortium name="Ensembl"/>
        </authorList>
    </citation>
    <scope>IDENTIFICATION</scope>
</reference>
<evidence type="ECO:0000313" key="3">
    <source>
        <dbReference type="Proteomes" id="UP000002280"/>
    </source>
</evidence>
<protein>
    <recommendedName>
        <fullName evidence="4">Nephrocystin 1</fullName>
    </recommendedName>
</protein>
<dbReference type="Ensembl" id="ENSMODT00000061759.1">
    <property type="protein sequence ID" value="ENSMODP00000052374.1"/>
    <property type="gene ID" value="ENSMODG00000048866.1"/>
</dbReference>
<reference evidence="2 3" key="1">
    <citation type="journal article" date="2007" name="Nature">
        <title>Genome of the marsupial Monodelphis domestica reveals innovation in non-coding sequences.</title>
        <authorList>
            <person name="Mikkelsen T.S."/>
            <person name="Wakefield M.J."/>
            <person name="Aken B."/>
            <person name="Amemiya C.T."/>
            <person name="Chang J.L."/>
            <person name="Duke S."/>
            <person name="Garber M."/>
            <person name="Gentles A.J."/>
            <person name="Goodstadt L."/>
            <person name="Heger A."/>
            <person name="Jurka J."/>
            <person name="Kamal M."/>
            <person name="Mauceli E."/>
            <person name="Searle S.M."/>
            <person name="Sharpe T."/>
            <person name="Baker M.L."/>
            <person name="Batzer M.A."/>
            <person name="Benos P.V."/>
            <person name="Belov K."/>
            <person name="Clamp M."/>
            <person name="Cook A."/>
            <person name="Cuff J."/>
            <person name="Das R."/>
            <person name="Davidow L."/>
            <person name="Deakin J.E."/>
            <person name="Fazzari M.J."/>
            <person name="Glass J.L."/>
            <person name="Grabherr M."/>
            <person name="Greally J.M."/>
            <person name="Gu W."/>
            <person name="Hore T.A."/>
            <person name="Huttley G.A."/>
            <person name="Kleber M."/>
            <person name="Jirtle R.L."/>
            <person name="Koina E."/>
            <person name="Lee J.T."/>
            <person name="Mahony S."/>
            <person name="Marra M.A."/>
            <person name="Miller R.D."/>
            <person name="Nicholls R.D."/>
            <person name="Oda M."/>
            <person name="Papenfuss A.T."/>
            <person name="Parra Z.E."/>
            <person name="Pollock D.D."/>
            <person name="Ray D.A."/>
            <person name="Schein J.E."/>
            <person name="Speed T.P."/>
            <person name="Thompson K."/>
            <person name="VandeBerg J.L."/>
            <person name="Wade C.M."/>
            <person name="Walker J.A."/>
            <person name="Waters P.D."/>
            <person name="Webber C."/>
            <person name="Weidman J.R."/>
            <person name="Xie X."/>
            <person name="Zody M.C."/>
            <person name="Baldwin J."/>
            <person name="Abdouelleil A."/>
            <person name="Abdulkadir J."/>
            <person name="Abebe A."/>
            <person name="Abera B."/>
            <person name="Abreu J."/>
            <person name="Acer S.C."/>
            <person name="Aftuck L."/>
            <person name="Alexander A."/>
            <person name="An P."/>
            <person name="Anderson E."/>
            <person name="Anderson S."/>
            <person name="Arachi H."/>
            <person name="Azer M."/>
            <person name="Bachantsang P."/>
            <person name="Barry A."/>
            <person name="Bayul T."/>
            <person name="Berlin A."/>
            <person name="Bessette D."/>
            <person name="Bloom T."/>
            <person name="Bloom T."/>
            <person name="Boguslavskiy L."/>
            <person name="Bonnet C."/>
            <person name="Boukhgalter B."/>
            <person name="Bourzgui I."/>
            <person name="Brown A."/>
            <person name="Cahill P."/>
            <person name="Channer S."/>
            <person name="Cheshatsang Y."/>
            <person name="Chuda L."/>
            <person name="Citroen M."/>
            <person name="Collymore A."/>
            <person name="Cooke P."/>
            <person name="Costello M."/>
            <person name="D'Aco K."/>
            <person name="Daza R."/>
            <person name="De Haan G."/>
            <person name="DeGray S."/>
            <person name="DeMaso C."/>
            <person name="Dhargay N."/>
            <person name="Dooley K."/>
            <person name="Dooley E."/>
            <person name="Doricent M."/>
            <person name="Dorje P."/>
            <person name="Dorjee K."/>
            <person name="Dupes A."/>
            <person name="Elong R."/>
            <person name="Falk J."/>
            <person name="Farina A."/>
            <person name="Faro S."/>
            <person name="Ferguson D."/>
            <person name="Fisher S."/>
            <person name="Foley C.D."/>
            <person name="Franke A."/>
            <person name="Friedrich D."/>
            <person name="Gadbois L."/>
            <person name="Gearin G."/>
            <person name="Gearin C.R."/>
            <person name="Giannoukos G."/>
            <person name="Goode T."/>
            <person name="Graham J."/>
            <person name="Grandbois E."/>
            <person name="Grewal S."/>
            <person name="Gyaltsen K."/>
            <person name="Hafez N."/>
            <person name="Hagos B."/>
            <person name="Hall J."/>
            <person name="Henson C."/>
            <person name="Hollinger A."/>
            <person name="Honan T."/>
            <person name="Huard M.D."/>
            <person name="Hughes L."/>
            <person name="Hurhula B."/>
            <person name="Husby M.E."/>
            <person name="Kamat A."/>
            <person name="Kanga B."/>
            <person name="Kashin S."/>
            <person name="Khazanovich D."/>
            <person name="Kisner P."/>
            <person name="Lance K."/>
            <person name="Lara M."/>
            <person name="Lee W."/>
            <person name="Lennon N."/>
            <person name="Letendre F."/>
            <person name="LeVine R."/>
            <person name="Lipovsky A."/>
            <person name="Liu X."/>
            <person name="Liu J."/>
            <person name="Liu S."/>
            <person name="Lokyitsang T."/>
            <person name="Lokyitsang Y."/>
            <person name="Lubonja R."/>
            <person name="Lui A."/>
            <person name="MacDonald P."/>
            <person name="Magnisalis V."/>
            <person name="Maru K."/>
            <person name="Matthews C."/>
            <person name="McCusker W."/>
            <person name="McDonough S."/>
            <person name="Mehta T."/>
            <person name="Meldrim J."/>
            <person name="Meneus L."/>
            <person name="Mihai O."/>
            <person name="Mihalev A."/>
            <person name="Mihova T."/>
            <person name="Mittelman R."/>
            <person name="Mlenga V."/>
            <person name="Montmayeur A."/>
            <person name="Mulrain L."/>
            <person name="Navidi A."/>
            <person name="Naylor J."/>
            <person name="Negash T."/>
            <person name="Nguyen T."/>
            <person name="Nguyen N."/>
            <person name="Nicol R."/>
            <person name="Norbu C."/>
            <person name="Norbu N."/>
            <person name="Novod N."/>
            <person name="O'Neill B."/>
            <person name="Osman S."/>
            <person name="Markiewicz E."/>
            <person name="Oyono O.L."/>
            <person name="Patti C."/>
            <person name="Phunkhang P."/>
            <person name="Pierre F."/>
            <person name="Priest M."/>
            <person name="Raghuraman S."/>
            <person name="Rege F."/>
            <person name="Reyes R."/>
            <person name="Rise C."/>
            <person name="Rogov P."/>
            <person name="Ross K."/>
            <person name="Ryan E."/>
            <person name="Settipalli S."/>
            <person name="Shea T."/>
            <person name="Sherpa N."/>
            <person name="Shi L."/>
            <person name="Shih D."/>
            <person name="Sparrow T."/>
            <person name="Spaulding J."/>
            <person name="Stalker J."/>
            <person name="Stange-Thomann N."/>
            <person name="Stavropoulos S."/>
            <person name="Stone C."/>
            <person name="Strader C."/>
            <person name="Tesfaye S."/>
            <person name="Thomson T."/>
            <person name="Thoulutsang Y."/>
            <person name="Thoulutsang D."/>
            <person name="Topham K."/>
            <person name="Topping I."/>
            <person name="Tsamla T."/>
            <person name="Vassiliev H."/>
            <person name="Vo A."/>
            <person name="Wangchuk T."/>
            <person name="Wangdi T."/>
            <person name="Weiand M."/>
            <person name="Wilkinson J."/>
            <person name="Wilson A."/>
            <person name="Yadav S."/>
            <person name="Young G."/>
            <person name="Yu Q."/>
            <person name="Zembek L."/>
            <person name="Zhong D."/>
            <person name="Zimmer A."/>
            <person name="Zwirko Z."/>
            <person name="Jaffe D.B."/>
            <person name="Alvarez P."/>
            <person name="Brockman W."/>
            <person name="Butler J."/>
            <person name="Chin C."/>
            <person name="Gnerre S."/>
            <person name="MacCallum I."/>
            <person name="Graves J.A."/>
            <person name="Ponting C.P."/>
            <person name="Breen M."/>
            <person name="Samollow P.B."/>
            <person name="Lander E.S."/>
            <person name="Lindblad-Toh K."/>
        </authorList>
    </citation>
    <scope>NUCLEOTIDE SEQUENCE [LARGE SCALE GENOMIC DNA]</scope>
</reference>
<dbReference type="PANTHER" id="PTHR15176">
    <property type="entry name" value="NEPHROCYSTIN"/>
    <property type="match status" value="1"/>
</dbReference>
<accession>A0A5F8GYD5</accession>
<evidence type="ECO:0000256" key="1">
    <source>
        <dbReference type="SAM" id="Coils"/>
    </source>
</evidence>